<gene>
    <name evidence="16" type="ORF">FNH06_34425</name>
</gene>
<dbReference type="PRINTS" id="PR00368">
    <property type="entry name" value="FADPNR"/>
</dbReference>
<dbReference type="EC" id="1.14.13.59" evidence="4"/>
<dbReference type="EMBL" id="VJZA01000100">
    <property type="protein sequence ID" value="TVT16602.1"/>
    <property type="molecule type" value="Genomic_DNA"/>
</dbReference>
<dbReference type="PANTHER" id="PTHR42802:SF1">
    <property type="entry name" value="L-ORNITHINE N(5)-MONOOXYGENASE"/>
    <property type="match status" value="1"/>
</dbReference>
<keyword evidence="6" id="KW-0285">Flavoprotein</keyword>
<keyword evidence="10" id="KW-0503">Monooxygenase</keyword>
<comment type="similarity">
    <text evidence="3">Belongs to the lysine N(6)-hydroxylase/L-ornithine N(5)-oxygenase family.</text>
</comment>
<accession>A0A557ZX73</accession>
<dbReference type="Gene3D" id="3.50.50.60">
    <property type="entry name" value="FAD/NAD(P)-binding domain"/>
    <property type="match status" value="1"/>
</dbReference>
<keyword evidence="17" id="KW-1185">Reference proteome</keyword>
<comment type="caution">
    <text evidence="16">The sequence shown here is derived from an EMBL/GenBank/DDBJ whole genome shotgun (WGS) entry which is preliminary data.</text>
</comment>
<dbReference type="GO" id="GO:0047091">
    <property type="term" value="F:L-lysine 6-monooxygenase (NADPH) activity"/>
    <property type="evidence" value="ECO:0007669"/>
    <property type="project" value="UniProtKB-EC"/>
</dbReference>
<comment type="pathway">
    <text evidence="2">Siderophore biosynthesis.</text>
</comment>
<evidence type="ECO:0000256" key="5">
    <source>
        <dbReference type="ARBA" id="ARBA00016406"/>
    </source>
</evidence>
<comment type="cofactor">
    <cofactor evidence="1">
        <name>FAD</name>
        <dbReference type="ChEBI" id="CHEBI:57692"/>
    </cofactor>
</comment>
<name>A0A557ZX73_9PSEU</name>
<proteinExistence type="inferred from homology"/>
<evidence type="ECO:0000256" key="3">
    <source>
        <dbReference type="ARBA" id="ARBA00007588"/>
    </source>
</evidence>
<dbReference type="AlphaFoldDB" id="A0A557ZX73"/>
<dbReference type="InterPro" id="IPR025700">
    <property type="entry name" value="Lys/Orn_oxygenase"/>
</dbReference>
<evidence type="ECO:0000256" key="4">
    <source>
        <dbReference type="ARBA" id="ARBA00013076"/>
    </source>
</evidence>
<reference evidence="16 17" key="1">
    <citation type="submission" date="2019-07" db="EMBL/GenBank/DDBJ databases">
        <title>New species of Amycolatopsis and Streptomyces.</title>
        <authorList>
            <person name="Duangmal K."/>
            <person name="Teo W.F.A."/>
            <person name="Lipun K."/>
        </authorList>
    </citation>
    <scope>NUCLEOTIDE SEQUENCE [LARGE SCALE GENOMIC DNA]</scope>
    <source>
        <strain evidence="16 17">JCM 30562</strain>
    </source>
</reference>
<evidence type="ECO:0000256" key="13">
    <source>
        <dbReference type="ARBA" id="ARBA00032493"/>
    </source>
</evidence>
<evidence type="ECO:0000313" key="16">
    <source>
        <dbReference type="EMBL" id="TVT16602.1"/>
    </source>
</evidence>
<keyword evidence="8" id="KW-0521">NADP</keyword>
<protein>
    <recommendedName>
        <fullName evidence="5">L-lysine N6-monooxygenase MbtG</fullName>
        <ecNumber evidence="4">1.14.13.59</ecNumber>
    </recommendedName>
    <alternativeName>
        <fullName evidence="14">Lysine 6-N-hydroxylase</fullName>
    </alternativeName>
    <alternativeName>
        <fullName evidence="13">Lysine N6-hydroxylase</fullName>
    </alternativeName>
    <alternativeName>
        <fullName evidence="11">Lysine-N-oxygenase</fullName>
    </alternativeName>
    <alternativeName>
        <fullName evidence="12">Mycobactin synthase protein G</fullName>
    </alternativeName>
</protein>
<sequence length="445" mass="49618">MNEYRDIVGVGFGPANLALTVALDEVPGNGTDRPSALFFERQPEFGWHRNMLLPSAKMQVAFVKDLVTFRNPGSAYTFVSYLHHVGRLARFVNNQDFFPTRLEFHDYLEWVASHFTDRIRYGAEVRAIRPAPADGSPGSLEVAVRYRDRPGSQVVSADNVVISTGLVPRVPDGTVLGERVWHSSQFLGRFRARDWSGARRVAVVGAGQSAAELTAFCYDNTTNAEIISVVPSYGYSIADDTPFANEVFDGQAVDDYYFGTKESQDAYWRYHRNTNYSVVDDDLLRELYRRSYDDEFTGARRLNFQRLSRIDGVEETADGARISVRSLSTGQRNHFDVDFVVFGTGYHPMDPGPLLAEVDQYLLRDENGRYRVDRHHRLLTRDGFGGGIYLQGGTEQTHGLSASLLSNMAVRSGEIVGSILGRAKDGWPWTDSRAADGSEPAAAVS</sequence>
<evidence type="ECO:0000256" key="2">
    <source>
        <dbReference type="ARBA" id="ARBA00004924"/>
    </source>
</evidence>
<dbReference type="InterPro" id="IPR036188">
    <property type="entry name" value="FAD/NAD-bd_sf"/>
</dbReference>
<dbReference type="RefSeq" id="WP_144644359.1">
    <property type="nucleotide sequence ID" value="NZ_BNAX01000042.1"/>
</dbReference>
<evidence type="ECO:0000256" key="8">
    <source>
        <dbReference type="ARBA" id="ARBA00022857"/>
    </source>
</evidence>
<dbReference type="Proteomes" id="UP000318578">
    <property type="component" value="Unassembled WGS sequence"/>
</dbReference>
<organism evidence="16 17">
    <name type="scientific">Amycolatopsis acidiphila</name>
    <dbReference type="NCBI Taxonomy" id="715473"/>
    <lineage>
        <taxon>Bacteria</taxon>
        <taxon>Bacillati</taxon>
        <taxon>Actinomycetota</taxon>
        <taxon>Actinomycetes</taxon>
        <taxon>Pseudonocardiales</taxon>
        <taxon>Pseudonocardiaceae</taxon>
        <taxon>Amycolatopsis</taxon>
    </lineage>
</organism>
<evidence type="ECO:0000256" key="9">
    <source>
        <dbReference type="ARBA" id="ARBA00023002"/>
    </source>
</evidence>
<evidence type="ECO:0000256" key="10">
    <source>
        <dbReference type="ARBA" id="ARBA00023033"/>
    </source>
</evidence>
<dbReference type="OrthoDB" id="7527071at2"/>
<keyword evidence="9" id="KW-0560">Oxidoreductase</keyword>
<evidence type="ECO:0000256" key="11">
    <source>
        <dbReference type="ARBA" id="ARBA00029939"/>
    </source>
</evidence>
<comment type="catalytic activity">
    <reaction evidence="15">
        <text>L-lysine + NADPH + O2 = N(6)-hydroxy-L-lysine + NADP(+) + H2O</text>
        <dbReference type="Rhea" id="RHEA:23228"/>
        <dbReference type="ChEBI" id="CHEBI:15377"/>
        <dbReference type="ChEBI" id="CHEBI:15379"/>
        <dbReference type="ChEBI" id="CHEBI:32551"/>
        <dbReference type="ChEBI" id="CHEBI:57783"/>
        <dbReference type="ChEBI" id="CHEBI:57820"/>
        <dbReference type="ChEBI" id="CHEBI:58349"/>
        <dbReference type="EC" id="1.14.13.59"/>
    </reaction>
</comment>
<evidence type="ECO:0000256" key="12">
    <source>
        <dbReference type="ARBA" id="ARBA00031158"/>
    </source>
</evidence>
<dbReference type="Pfam" id="PF13434">
    <property type="entry name" value="Lys_Orn_oxgnase"/>
    <property type="match status" value="1"/>
</dbReference>
<evidence type="ECO:0000256" key="7">
    <source>
        <dbReference type="ARBA" id="ARBA00022827"/>
    </source>
</evidence>
<dbReference type="PANTHER" id="PTHR42802">
    <property type="entry name" value="MONOOXYGENASE"/>
    <property type="match status" value="1"/>
</dbReference>
<evidence type="ECO:0000256" key="6">
    <source>
        <dbReference type="ARBA" id="ARBA00022630"/>
    </source>
</evidence>
<evidence type="ECO:0000256" key="1">
    <source>
        <dbReference type="ARBA" id="ARBA00001974"/>
    </source>
</evidence>
<evidence type="ECO:0000313" key="17">
    <source>
        <dbReference type="Proteomes" id="UP000318578"/>
    </source>
</evidence>
<keyword evidence="7" id="KW-0274">FAD</keyword>
<evidence type="ECO:0000256" key="15">
    <source>
        <dbReference type="ARBA" id="ARBA00048407"/>
    </source>
</evidence>
<evidence type="ECO:0000256" key="14">
    <source>
        <dbReference type="ARBA" id="ARBA00032738"/>
    </source>
</evidence>
<dbReference type="SUPFAM" id="SSF51905">
    <property type="entry name" value="FAD/NAD(P)-binding domain"/>
    <property type="match status" value="2"/>
</dbReference>